<gene>
    <name evidence="2" type="ORF">E3N88_02135</name>
</gene>
<evidence type="ECO:0000313" key="3">
    <source>
        <dbReference type="Proteomes" id="UP000326396"/>
    </source>
</evidence>
<evidence type="ECO:0000256" key="1">
    <source>
        <dbReference type="SAM" id="Phobius"/>
    </source>
</evidence>
<keyword evidence="3" id="KW-1185">Reference proteome</keyword>
<dbReference type="Proteomes" id="UP000326396">
    <property type="component" value="Linkage Group LG1"/>
</dbReference>
<keyword evidence="1" id="KW-1133">Transmembrane helix</keyword>
<evidence type="ECO:0000313" key="2">
    <source>
        <dbReference type="EMBL" id="KAD7478999.1"/>
    </source>
</evidence>
<dbReference type="AlphaFoldDB" id="A0A5N6Q360"/>
<protein>
    <submittedName>
        <fullName evidence="2">Uncharacterized protein</fullName>
    </submittedName>
</protein>
<reference evidence="2 3" key="1">
    <citation type="submission" date="2019-05" db="EMBL/GenBank/DDBJ databases">
        <title>Mikania micrantha, genome provides insights into the molecular mechanism of rapid growth.</title>
        <authorList>
            <person name="Liu B."/>
        </authorList>
    </citation>
    <scope>NUCLEOTIDE SEQUENCE [LARGE SCALE GENOMIC DNA]</scope>
    <source>
        <strain evidence="2">NLD-2019</strain>
        <tissue evidence="2">Leaf</tissue>
    </source>
</reference>
<dbReference type="EMBL" id="SZYD01000001">
    <property type="protein sequence ID" value="KAD7478999.1"/>
    <property type="molecule type" value="Genomic_DNA"/>
</dbReference>
<organism evidence="2 3">
    <name type="scientific">Mikania micrantha</name>
    <name type="common">bitter vine</name>
    <dbReference type="NCBI Taxonomy" id="192012"/>
    <lineage>
        <taxon>Eukaryota</taxon>
        <taxon>Viridiplantae</taxon>
        <taxon>Streptophyta</taxon>
        <taxon>Embryophyta</taxon>
        <taxon>Tracheophyta</taxon>
        <taxon>Spermatophyta</taxon>
        <taxon>Magnoliopsida</taxon>
        <taxon>eudicotyledons</taxon>
        <taxon>Gunneridae</taxon>
        <taxon>Pentapetalae</taxon>
        <taxon>asterids</taxon>
        <taxon>campanulids</taxon>
        <taxon>Asterales</taxon>
        <taxon>Asteraceae</taxon>
        <taxon>Asteroideae</taxon>
        <taxon>Heliantheae alliance</taxon>
        <taxon>Eupatorieae</taxon>
        <taxon>Mikania</taxon>
    </lineage>
</organism>
<sequence length="195" mass="21950">MKTSWFFLCIRPPLDDTKQPSPAASSYTVVVSGKISGRRRLLHRKRVAPERPMSIKSNGNTSEVCNSENLVHKDSQRALKIITSVSEANFPEEESISLKQKNNISNQEVNHGYSGAYFMVISLFFTVFLGKFFGILSTLIFVCSPLYIHRKIDGNDGRKSKTMVADSPEQKECHKSRDGCVAGKKEPLLTKQYIF</sequence>
<comment type="caution">
    <text evidence="2">The sequence shown here is derived from an EMBL/GenBank/DDBJ whole genome shotgun (WGS) entry which is preliminary data.</text>
</comment>
<accession>A0A5N6Q360</accession>
<dbReference type="OrthoDB" id="771184at2759"/>
<proteinExistence type="predicted"/>
<keyword evidence="1" id="KW-0812">Transmembrane</keyword>
<name>A0A5N6Q360_9ASTR</name>
<feature type="transmembrane region" description="Helical" evidence="1">
    <location>
        <begin position="116"/>
        <end position="142"/>
    </location>
</feature>
<keyword evidence="1" id="KW-0472">Membrane</keyword>